<sequence length="372" mass="42435">MPQSTWSTITHLFGWFSFLIAIWATITLFVLIEKKSRKEFGGYKNFLRIYCCYAFIFCVVDWLVQPYTVVDIYGVGYVFYSENRLFDMGYSVTHFVQVLYCAPHFYPLISSIAISPLASESLLLQISENENNSSRHWLHHFQGLGLIVVILYCVLPFLIWSFCVTVFLGPTPEMTAYFNISTMYIEQFDLTDKPYVGPVCYHVSTTPFHQVGDVNWGSMGSFIGLGCFQVLFYGISLVCGILTYKNNMKLLKLAQLSKNLYKTQMQLLRAIVMQAITPLIFVYIPPAIIITGSMTGIYVGELGHFVVMSISMYPPLDSLVFLLSIRDYRNALFCNTKTDSRSESSNIRPATAKVSVRNREWSGLNLEFSNET</sequence>
<evidence type="ECO:0000256" key="1">
    <source>
        <dbReference type="SAM" id="Phobius"/>
    </source>
</evidence>
<dbReference type="PANTHER" id="PTHR22943:SF26">
    <property type="entry name" value="SEVEN TM RECEPTOR"/>
    <property type="match status" value="1"/>
</dbReference>
<protein>
    <recommendedName>
        <fullName evidence="4">Seven TM Receptor</fullName>
    </recommendedName>
</protein>
<feature type="transmembrane region" description="Helical" evidence="1">
    <location>
        <begin position="302"/>
        <end position="323"/>
    </location>
</feature>
<dbReference type="Pfam" id="PF10326">
    <property type="entry name" value="7TM_GPCR_Str"/>
    <property type="match status" value="2"/>
</dbReference>
<feature type="transmembrane region" description="Helical" evidence="1">
    <location>
        <begin position="144"/>
        <end position="168"/>
    </location>
</feature>
<keyword evidence="1" id="KW-1133">Transmembrane helix</keyword>
<feature type="transmembrane region" description="Helical" evidence="1">
    <location>
        <begin position="105"/>
        <end position="124"/>
    </location>
</feature>
<dbReference type="OMA" id="MGEIGHF"/>
<feature type="transmembrane region" description="Helical" evidence="1">
    <location>
        <begin position="45"/>
        <end position="64"/>
    </location>
</feature>
<evidence type="ECO:0000313" key="3">
    <source>
        <dbReference type="Proteomes" id="UP000008281"/>
    </source>
</evidence>
<dbReference type="eggNOG" id="ENOG502R6HQ">
    <property type="taxonomic scope" value="Eukaryota"/>
</dbReference>
<dbReference type="Proteomes" id="UP000008281">
    <property type="component" value="Unassembled WGS sequence"/>
</dbReference>
<feature type="transmembrane region" description="Helical" evidence="1">
    <location>
        <begin position="12"/>
        <end position="33"/>
    </location>
</feature>
<feature type="transmembrane region" description="Helical" evidence="1">
    <location>
        <begin position="222"/>
        <end position="246"/>
    </location>
</feature>
<accession>E3LIP3</accession>
<organism evidence="3">
    <name type="scientific">Caenorhabditis remanei</name>
    <name type="common">Caenorhabditis vulgaris</name>
    <dbReference type="NCBI Taxonomy" id="31234"/>
    <lineage>
        <taxon>Eukaryota</taxon>
        <taxon>Metazoa</taxon>
        <taxon>Ecdysozoa</taxon>
        <taxon>Nematoda</taxon>
        <taxon>Chromadorea</taxon>
        <taxon>Rhabditida</taxon>
        <taxon>Rhabditina</taxon>
        <taxon>Rhabditomorpha</taxon>
        <taxon>Rhabditoidea</taxon>
        <taxon>Rhabditidae</taxon>
        <taxon>Peloderinae</taxon>
        <taxon>Caenorhabditis</taxon>
    </lineage>
</organism>
<reference evidence="2" key="1">
    <citation type="submission" date="2007-07" db="EMBL/GenBank/DDBJ databases">
        <title>PCAP assembly of the Caenorhabditis remanei genome.</title>
        <authorList>
            <consortium name="The Caenorhabditis remanei Sequencing Consortium"/>
            <person name="Wilson R.K."/>
        </authorList>
    </citation>
    <scope>NUCLEOTIDE SEQUENCE [LARGE SCALE GENOMIC DNA]</scope>
    <source>
        <strain evidence="2">PB4641</strain>
    </source>
</reference>
<dbReference type="EMBL" id="DS268409">
    <property type="protein sequence ID" value="EFO95270.1"/>
    <property type="molecule type" value="Genomic_DNA"/>
</dbReference>
<dbReference type="HOGENOM" id="CLU_036335_2_0_1"/>
<dbReference type="GO" id="GO:0038022">
    <property type="term" value="F:G protein-coupled olfactory receptor activity"/>
    <property type="evidence" value="ECO:0007669"/>
    <property type="project" value="TreeGrafter"/>
</dbReference>
<gene>
    <name evidence="2" type="ORF">CRE_09405</name>
</gene>
<evidence type="ECO:0000313" key="2">
    <source>
        <dbReference type="EMBL" id="EFO95270.1"/>
    </source>
</evidence>
<dbReference type="SUPFAM" id="SSF81321">
    <property type="entry name" value="Family A G protein-coupled receptor-like"/>
    <property type="match status" value="1"/>
</dbReference>
<keyword evidence="3" id="KW-1185">Reference proteome</keyword>
<name>E3LIP3_CAERE</name>
<dbReference type="AlphaFoldDB" id="E3LIP3"/>
<proteinExistence type="predicted"/>
<dbReference type="InterPro" id="IPR019428">
    <property type="entry name" value="7TM_GPCR_serpentine_rcpt_Str"/>
</dbReference>
<evidence type="ECO:0008006" key="4">
    <source>
        <dbReference type="Google" id="ProtNLM"/>
    </source>
</evidence>
<dbReference type="GO" id="GO:0005886">
    <property type="term" value="C:plasma membrane"/>
    <property type="evidence" value="ECO:0007669"/>
    <property type="project" value="TreeGrafter"/>
</dbReference>
<keyword evidence="1" id="KW-0472">Membrane</keyword>
<dbReference type="OrthoDB" id="5818029at2759"/>
<keyword evidence="1" id="KW-0812">Transmembrane</keyword>
<dbReference type="FunCoup" id="E3LIP3">
    <property type="interactions" value="1080"/>
</dbReference>
<dbReference type="InParanoid" id="E3LIP3"/>
<feature type="transmembrane region" description="Helical" evidence="1">
    <location>
        <begin position="267"/>
        <end position="290"/>
    </location>
</feature>
<dbReference type="PANTHER" id="PTHR22943">
    <property type="entry name" value="7-TRANSMEMBRANE DOMAIN RECEPTOR C.ELEGANS"/>
    <property type="match status" value="1"/>
</dbReference>
<dbReference type="GO" id="GO:0042048">
    <property type="term" value="P:olfactory behavior"/>
    <property type="evidence" value="ECO:0007669"/>
    <property type="project" value="TreeGrafter"/>
</dbReference>